<keyword evidence="2 4" id="KW-0732">Signal</keyword>
<dbReference type="Pfam" id="PF13458">
    <property type="entry name" value="Peripla_BP_6"/>
    <property type="match status" value="1"/>
</dbReference>
<reference evidence="6 7" key="1">
    <citation type="submission" date="2016-10" db="EMBL/GenBank/DDBJ databases">
        <authorList>
            <person name="de Groot N.N."/>
        </authorList>
    </citation>
    <scope>NUCLEOTIDE SEQUENCE [LARGE SCALE GENOMIC DNA]</scope>
    <source>
        <strain evidence="6 7">GAS522</strain>
    </source>
</reference>
<comment type="similarity">
    <text evidence="1">Belongs to the leucine-binding protein family.</text>
</comment>
<evidence type="ECO:0000256" key="2">
    <source>
        <dbReference type="ARBA" id="ARBA00022729"/>
    </source>
</evidence>
<dbReference type="PANTHER" id="PTHR30483:SF6">
    <property type="entry name" value="PERIPLASMIC BINDING PROTEIN OF ABC TRANSPORTER FOR NATURAL AMINO ACIDS"/>
    <property type="match status" value="1"/>
</dbReference>
<keyword evidence="3" id="KW-0813">Transport</keyword>
<evidence type="ECO:0000313" key="7">
    <source>
        <dbReference type="Proteomes" id="UP000183208"/>
    </source>
</evidence>
<feature type="signal peptide" evidence="4">
    <location>
        <begin position="1"/>
        <end position="25"/>
    </location>
</feature>
<dbReference type="GO" id="GO:0006865">
    <property type="term" value="P:amino acid transport"/>
    <property type="evidence" value="ECO:0007669"/>
    <property type="project" value="UniProtKB-KW"/>
</dbReference>
<organism evidence="6 7">
    <name type="scientific">Bradyrhizobium lablabi</name>
    <dbReference type="NCBI Taxonomy" id="722472"/>
    <lineage>
        <taxon>Bacteria</taxon>
        <taxon>Pseudomonadati</taxon>
        <taxon>Pseudomonadota</taxon>
        <taxon>Alphaproteobacteria</taxon>
        <taxon>Hyphomicrobiales</taxon>
        <taxon>Nitrobacteraceae</taxon>
        <taxon>Bradyrhizobium</taxon>
    </lineage>
</organism>
<evidence type="ECO:0000313" key="6">
    <source>
        <dbReference type="EMBL" id="SEE45667.1"/>
    </source>
</evidence>
<dbReference type="AlphaFoldDB" id="A0A1M7IXE0"/>
<dbReference type="InterPro" id="IPR028082">
    <property type="entry name" value="Peripla_BP_I"/>
</dbReference>
<dbReference type="EMBL" id="FNTI01000001">
    <property type="protein sequence ID" value="SEE45667.1"/>
    <property type="molecule type" value="Genomic_DNA"/>
</dbReference>
<feature type="chain" id="PRO_5030032006" evidence="4">
    <location>
        <begin position="26"/>
        <end position="404"/>
    </location>
</feature>
<sequence length="404" mass="42936">MVHSSFHVPAAIWLALAMSAAPAAAQTPNLSGGKVKVGVLTDIAGPTAMANGKGSVIAAEMAAEDFGAGLNVEVISADHGGKPDLGSQIAARWFDVEGVDAVADMQGSPIGFAVQNLATQKSKIMLLSGSTSSDFNGKACSPLTVQWTVDTYNLAKGAAKAVIEPSGTRWYFLTVDQAYGHALTRDTSEQVKLNGGQVVGNSVFPPNTSDFASFLLTASNAGANVIAIAASSGDTVTALKQADEFGLSTKAKVVPLQSVLTDVHAVGLKIAHDAYEVSPFYWDRTPETRAWAERFYAKAKIMPTSFHAGVYSSVAHYLKAVKATGTDEAPTVMKQMEKEHVHDFFAGDGYIRADRKMIHDMYLLQVKKPGENKGDWDLYNVVQTLPGESVNRPLAESQCPLVKK</sequence>
<gene>
    <name evidence="6" type="ORF">SAMN05444171_7560</name>
</gene>
<evidence type="ECO:0000259" key="5">
    <source>
        <dbReference type="Pfam" id="PF13458"/>
    </source>
</evidence>
<accession>A0A1M7IXE0</accession>
<proteinExistence type="inferred from homology"/>
<dbReference type="InterPro" id="IPR051010">
    <property type="entry name" value="BCAA_transport"/>
</dbReference>
<dbReference type="Gene3D" id="3.40.50.2300">
    <property type="match status" value="2"/>
</dbReference>
<dbReference type="OrthoDB" id="8189719at2"/>
<evidence type="ECO:0000256" key="3">
    <source>
        <dbReference type="ARBA" id="ARBA00022970"/>
    </source>
</evidence>
<evidence type="ECO:0000256" key="1">
    <source>
        <dbReference type="ARBA" id="ARBA00010062"/>
    </source>
</evidence>
<dbReference type="PANTHER" id="PTHR30483">
    <property type="entry name" value="LEUCINE-SPECIFIC-BINDING PROTEIN"/>
    <property type="match status" value="1"/>
</dbReference>
<dbReference type="CDD" id="cd06327">
    <property type="entry name" value="PBP1_SBP-like"/>
    <property type="match status" value="1"/>
</dbReference>
<protein>
    <submittedName>
        <fullName evidence="6">Branched-chain amino acid transport system substrate-binding protein</fullName>
    </submittedName>
</protein>
<dbReference type="RefSeq" id="WP_074829921.1">
    <property type="nucleotide sequence ID" value="NZ_FNTI01000001.1"/>
</dbReference>
<dbReference type="SUPFAM" id="SSF53822">
    <property type="entry name" value="Periplasmic binding protein-like I"/>
    <property type="match status" value="1"/>
</dbReference>
<feature type="domain" description="Leucine-binding protein" evidence="5">
    <location>
        <begin position="34"/>
        <end position="368"/>
    </location>
</feature>
<dbReference type="Proteomes" id="UP000183208">
    <property type="component" value="Unassembled WGS sequence"/>
</dbReference>
<name>A0A1M7IXE0_9BRAD</name>
<evidence type="ECO:0000256" key="4">
    <source>
        <dbReference type="SAM" id="SignalP"/>
    </source>
</evidence>
<keyword evidence="3" id="KW-0029">Amino-acid transport</keyword>
<dbReference type="InterPro" id="IPR028081">
    <property type="entry name" value="Leu-bd"/>
</dbReference>